<keyword evidence="9 10" id="KW-0472">Membrane</keyword>
<dbReference type="Proteomes" id="UP001603857">
    <property type="component" value="Unassembled WGS sequence"/>
</dbReference>
<name>A0ABD1M6P5_9FABA</name>
<feature type="domain" description="SWEET-like" evidence="12">
    <location>
        <begin position="625"/>
        <end position="889"/>
    </location>
</feature>
<dbReference type="Pfam" id="PF25333">
    <property type="entry name" value="DUF2921_N"/>
    <property type="match status" value="3"/>
</dbReference>
<keyword evidence="11" id="KW-0732">Signal</keyword>
<evidence type="ECO:0000256" key="5">
    <source>
        <dbReference type="ARBA" id="ARBA00022679"/>
    </source>
</evidence>
<organism evidence="14 15">
    <name type="scientific">Flemingia macrophylla</name>
    <dbReference type="NCBI Taxonomy" id="520843"/>
    <lineage>
        <taxon>Eukaryota</taxon>
        <taxon>Viridiplantae</taxon>
        <taxon>Streptophyta</taxon>
        <taxon>Embryophyta</taxon>
        <taxon>Tracheophyta</taxon>
        <taxon>Spermatophyta</taxon>
        <taxon>Magnoliopsida</taxon>
        <taxon>eudicotyledons</taxon>
        <taxon>Gunneridae</taxon>
        <taxon>Pentapetalae</taxon>
        <taxon>rosids</taxon>
        <taxon>fabids</taxon>
        <taxon>Fabales</taxon>
        <taxon>Fabaceae</taxon>
        <taxon>Papilionoideae</taxon>
        <taxon>50 kb inversion clade</taxon>
        <taxon>NPAAA clade</taxon>
        <taxon>indigoferoid/millettioid clade</taxon>
        <taxon>Phaseoleae</taxon>
        <taxon>Flemingia</taxon>
    </lineage>
</organism>
<gene>
    <name evidence="14" type="ORF">Fmac_019015</name>
</gene>
<evidence type="ECO:0000256" key="11">
    <source>
        <dbReference type="SAM" id="SignalP"/>
    </source>
</evidence>
<feature type="domain" description="DUF2921" evidence="13">
    <location>
        <begin position="427"/>
        <end position="611"/>
    </location>
</feature>
<evidence type="ECO:0000256" key="9">
    <source>
        <dbReference type="ARBA" id="ARBA00023136"/>
    </source>
</evidence>
<protein>
    <recommendedName>
        <fullName evidence="4">RING-type E3 ubiquitin transferase</fullName>
        <ecNumber evidence="4">2.3.2.27</ecNumber>
    </recommendedName>
</protein>
<feature type="signal peptide" evidence="11">
    <location>
        <begin position="1"/>
        <end position="26"/>
    </location>
</feature>
<dbReference type="PANTHER" id="PTHR33389:SF23">
    <property type="entry name" value="DUF2921 FAMILY PROTEIN"/>
    <property type="match status" value="1"/>
</dbReference>
<dbReference type="GO" id="GO:0061630">
    <property type="term" value="F:ubiquitin protein ligase activity"/>
    <property type="evidence" value="ECO:0007669"/>
    <property type="project" value="UniProtKB-EC"/>
</dbReference>
<evidence type="ECO:0000256" key="6">
    <source>
        <dbReference type="ARBA" id="ARBA00022692"/>
    </source>
</evidence>
<feature type="transmembrane region" description="Helical" evidence="10">
    <location>
        <begin position="661"/>
        <end position="680"/>
    </location>
</feature>
<proteinExistence type="predicted"/>
<feature type="domain" description="DUF2921" evidence="13">
    <location>
        <begin position="240"/>
        <end position="395"/>
    </location>
</feature>
<dbReference type="AlphaFoldDB" id="A0ABD1M6P5"/>
<feature type="chain" id="PRO_5044781890" description="RING-type E3 ubiquitin transferase" evidence="11">
    <location>
        <begin position="27"/>
        <end position="913"/>
    </location>
</feature>
<dbReference type="Pfam" id="PF11145">
    <property type="entry name" value="DUF2921"/>
    <property type="match status" value="1"/>
</dbReference>
<evidence type="ECO:0000313" key="15">
    <source>
        <dbReference type="Proteomes" id="UP001603857"/>
    </source>
</evidence>
<evidence type="ECO:0000256" key="7">
    <source>
        <dbReference type="ARBA" id="ARBA00022786"/>
    </source>
</evidence>
<feature type="transmembrane region" description="Helical" evidence="10">
    <location>
        <begin position="708"/>
        <end position="727"/>
    </location>
</feature>
<keyword evidence="15" id="KW-1185">Reference proteome</keyword>
<evidence type="ECO:0000313" key="14">
    <source>
        <dbReference type="EMBL" id="KAL2331434.1"/>
    </source>
</evidence>
<dbReference type="PANTHER" id="PTHR33389">
    <property type="entry name" value="FAMILY PROTEIN, PUTATIVE (DUF2921)-RELATED"/>
    <property type="match status" value="1"/>
</dbReference>
<dbReference type="EC" id="2.3.2.27" evidence="4"/>
<evidence type="ECO:0000256" key="3">
    <source>
        <dbReference type="ARBA" id="ARBA00004906"/>
    </source>
</evidence>
<evidence type="ECO:0000259" key="12">
    <source>
        <dbReference type="Pfam" id="PF11145"/>
    </source>
</evidence>
<keyword evidence="6 10" id="KW-0812">Transmembrane</keyword>
<dbReference type="InterPro" id="IPR021319">
    <property type="entry name" value="DUF2921"/>
</dbReference>
<feature type="domain" description="DUF2921" evidence="13">
    <location>
        <begin position="31"/>
        <end position="199"/>
    </location>
</feature>
<reference evidence="14 15" key="1">
    <citation type="submission" date="2024-08" db="EMBL/GenBank/DDBJ databases">
        <title>Insights into the chromosomal genome structure of Flemingia macrophylla.</title>
        <authorList>
            <person name="Ding Y."/>
            <person name="Zhao Y."/>
            <person name="Bi W."/>
            <person name="Wu M."/>
            <person name="Zhao G."/>
            <person name="Gong Y."/>
            <person name="Li W."/>
            <person name="Zhang P."/>
        </authorList>
    </citation>
    <scope>NUCLEOTIDE SEQUENCE [LARGE SCALE GENOMIC DNA]</scope>
    <source>
        <strain evidence="14">DYQJB</strain>
        <tissue evidence="14">Leaf</tissue>
    </source>
</reference>
<evidence type="ECO:0000259" key="13">
    <source>
        <dbReference type="Pfam" id="PF25333"/>
    </source>
</evidence>
<dbReference type="GO" id="GO:0012505">
    <property type="term" value="C:endomembrane system"/>
    <property type="evidence" value="ECO:0007669"/>
    <property type="project" value="UniProtKB-SubCell"/>
</dbReference>
<keyword evidence="8 10" id="KW-1133">Transmembrane helix</keyword>
<comment type="catalytic activity">
    <reaction evidence="1">
        <text>S-ubiquitinyl-[E2 ubiquitin-conjugating enzyme]-L-cysteine + [acceptor protein]-L-lysine = [E2 ubiquitin-conjugating enzyme]-L-cysteine + N(6)-ubiquitinyl-[acceptor protein]-L-lysine.</text>
        <dbReference type="EC" id="2.3.2.27"/>
    </reaction>
</comment>
<feature type="transmembrane region" description="Helical" evidence="10">
    <location>
        <begin position="748"/>
        <end position="768"/>
    </location>
</feature>
<sequence>MVTNFLLSILFSLFIFFSFNPPSSFASQPSYKDHCASIVLDSTPTSKLRLNPFPLGDHDNGYYIGGDSIIDVGASWNRFSFYLSKRDTRATQTPKLFKVACTISFRSANRFSDGYDSYSRRHRRGYVTFKLDGFWDESSGKVCMVGIGSGLSKTGSSLNVNVVFKLNNVFNVSNITSLVSGSLESLSPEKDENYFEPISLLMFPKGSYNYSLDTVKVAREFSHHGSDDGEGLELNLASFSFCNSPLSWMIGRLQLEYSRDCHPSKKCFISGSFGQGQVPSLMSLTGFGCSLTANKHRLRILVEFPNIGYKQSFDPKTMLVGEGWWDEKNSMLSVVVCHIMGRSSSSSLNGTHVGDCSVRLKLIFPSIWSIKNTSSIVGQIWSNKSVSDPSYFKMVTFRNDEDRGVAGKGLKYEYSMLEKANQSCAEHKPNDKGKRYPEAHSYNMRFDVSVRESNKRVAWGSSEPLAVDDEFSESILYVSSDSFSSFSNEAPDGILNDNNGSLFNMSYKISLSVMSLSKLSERHSVFNLSSERVKISAEGVYDAGAGTLCMVGCRDIVSNTTTEIPVAHSLDCEILLKFQFPSLDSNAGSYIKGSIESIRKEHDPLYFKRLDLSGVAYYSQASNVYRMNMEVIMALISTTLACAFVGLQLYKVRREPQMLPFMSLTMMSILTLGYMVPLILNFEALLTQNPNNKNWIFRNNGWLEVNEVSVRLITMVAFLLQSRLLYLTWSARESGENKKGLWIAERNTCYVTLPLYAAGLLIALLVKLNKGRHQPSFWENMKSYGGLVLDGFLLPQIILNLFSNMRENVLSCSFYFGTTFVRLLPHAYDLYRIHSDDPQDNRLYYYADPSEDFYSTAWDIVILMGGFLFAIIFYLQQRFGAHCILPRRFKGSKVYEKLPAITESAAEGETANM</sequence>
<comment type="subcellular location">
    <subcellularLocation>
        <location evidence="2">Endomembrane system</location>
        <topology evidence="2">Multi-pass membrane protein</topology>
    </subcellularLocation>
</comment>
<comment type="pathway">
    <text evidence="3">Protein modification; protein ubiquitination.</text>
</comment>
<accession>A0ABD1M6P5</accession>
<dbReference type="EMBL" id="JBGMDY010000006">
    <property type="protein sequence ID" value="KAL2331434.1"/>
    <property type="molecule type" value="Genomic_DNA"/>
</dbReference>
<comment type="caution">
    <text evidence="14">The sequence shown here is derived from an EMBL/GenBank/DDBJ whole genome shotgun (WGS) entry which is preliminary data.</text>
</comment>
<evidence type="ECO:0000256" key="4">
    <source>
        <dbReference type="ARBA" id="ARBA00012483"/>
    </source>
</evidence>
<evidence type="ECO:0000256" key="2">
    <source>
        <dbReference type="ARBA" id="ARBA00004127"/>
    </source>
</evidence>
<feature type="transmembrane region" description="Helical" evidence="10">
    <location>
        <begin position="853"/>
        <end position="875"/>
    </location>
</feature>
<evidence type="ECO:0000256" key="1">
    <source>
        <dbReference type="ARBA" id="ARBA00000900"/>
    </source>
</evidence>
<evidence type="ECO:0000256" key="10">
    <source>
        <dbReference type="SAM" id="Phobius"/>
    </source>
</evidence>
<feature type="transmembrane region" description="Helical" evidence="10">
    <location>
        <begin position="631"/>
        <end position="649"/>
    </location>
</feature>
<evidence type="ECO:0000256" key="8">
    <source>
        <dbReference type="ARBA" id="ARBA00022989"/>
    </source>
</evidence>
<keyword evidence="7" id="KW-0833">Ubl conjugation pathway</keyword>
<dbReference type="InterPro" id="IPR057425">
    <property type="entry name" value="DUF2921_N"/>
</dbReference>
<keyword evidence="5" id="KW-0808">Transferase</keyword>